<dbReference type="Proteomes" id="UP000053989">
    <property type="component" value="Unassembled WGS sequence"/>
</dbReference>
<protein>
    <submittedName>
        <fullName evidence="1">Uncharacterized protein</fullName>
    </submittedName>
</protein>
<dbReference type="AlphaFoldDB" id="A0A0C3EGX9"/>
<dbReference type="STRING" id="1036808.A0A0C3EGX9"/>
<proteinExistence type="predicted"/>
<keyword evidence="2" id="KW-1185">Reference proteome</keyword>
<sequence length="91" mass="10064">MALFTTITGFSLFGLASRFGQLAIQKRNLMDNLGGHAVAMAVFGYAGYWAHVYETRTGEYLAMKRAEVAERRERRIEAETEAAVLGAVAVY</sequence>
<reference evidence="1 2" key="1">
    <citation type="submission" date="2014-04" db="EMBL/GenBank/DDBJ databases">
        <authorList>
            <consortium name="DOE Joint Genome Institute"/>
            <person name="Kuo A."/>
            <person name="Kohler A."/>
            <person name="Nagy L.G."/>
            <person name="Floudas D."/>
            <person name="Copeland A."/>
            <person name="Barry K.W."/>
            <person name="Cichocki N."/>
            <person name="Veneault-Fourrey C."/>
            <person name="LaButti K."/>
            <person name="Lindquist E.A."/>
            <person name="Lipzen A."/>
            <person name="Lundell T."/>
            <person name="Morin E."/>
            <person name="Murat C."/>
            <person name="Sun H."/>
            <person name="Tunlid A."/>
            <person name="Henrissat B."/>
            <person name="Grigoriev I.V."/>
            <person name="Hibbett D.S."/>
            <person name="Martin F."/>
            <person name="Nordberg H.P."/>
            <person name="Cantor M.N."/>
            <person name="Hua S.X."/>
        </authorList>
    </citation>
    <scope>NUCLEOTIDE SEQUENCE [LARGE SCALE GENOMIC DNA]</scope>
    <source>
        <strain evidence="1 2">Foug A</strain>
    </source>
</reference>
<dbReference type="HOGENOM" id="CLU_164170_1_0_1"/>
<dbReference type="PANTHER" id="PTHR39218:SF1">
    <property type="entry name" value="OXIDOREDUCTASE 14 KDA SUBUNIT, PUTATIVE (AFU_ORTHOLOGUE AFUA_1G12110)-RELATED"/>
    <property type="match status" value="1"/>
</dbReference>
<dbReference type="OrthoDB" id="2141050at2759"/>
<accession>A0A0C3EGX9</accession>
<dbReference type="EMBL" id="KN822012">
    <property type="protein sequence ID" value="KIM67549.1"/>
    <property type="molecule type" value="Genomic_DNA"/>
</dbReference>
<gene>
    <name evidence="1" type="ORF">SCLCIDRAFT_1210201</name>
</gene>
<evidence type="ECO:0000313" key="1">
    <source>
        <dbReference type="EMBL" id="KIM67549.1"/>
    </source>
</evidence>
<dbReference type="PANTHER" id="PTHR39218">
    <property type="entry name" value="OXIDOREDUCTASE 14 KDA SUBUNIT, PUTATIVE (AFU_ORTHOLOGUE AFUA_1G12110)-RELATED"/>
    <property type="match status" value="1"/>
</dbReference>
<reference evidence="2" key="2">
    <citation type="submission" date="2015-01" db="EMBL/GenBank/DDBJ databases">
        <title>Evolutionary Origins and Diversification of the Mycorrhizal Mutualists.</title>
        <authorList>
            <consortium name="DOE Joint Genome Institute"/>
            <consortium name="Mycorrhizal Genomics Consortium"/>
            <person name="Kohler A."/>
            <person name="Kuo A."/>
            <person name="Nagy L.G."/>
            <person name="Floudas D."/>
            <person name="Copeland A."/>
            <person name="Barry K.W."/>
            <person name="Cichocki N."/>
            <person name="Veneault-Fourrey C."/>
            <person name="LaButti K."/>
            <person name="Lindquist E.A."/>
            <person name="Lipzen A."/>
            <person name="Lundell T."/>
            <person name="Morin E."/>
            <person name="Murat C."/>
            <person name="Riley R."/>
            <person name="Ohm R."/>
            <person name="Sun H."/>
            <person name="Tunlid A."/>
            <person name="Henrissat B."/>
            <person name="Grigoriev I.V."/>
            <person name="Hibbett D.S."/>
            <person name="Martin F."/>
        </authorList>
    </citation>
    <scope>NUCLEOTIDE SEQUENCE [LARGE SCALE GENOMIC DNA]</scope>
    <source>
        <strain evidence="2">Foug A</strain>
    </source>
</reference>
<evidence type="ECO:0000313" key="2">
    <source>
        <dbReference type="Proteomes" id="UP000053989"/>
    </source>
</evidence>
<organism evidence="1 2">
    <name type="scientific">Scleroderma citrinum Foug A</name>
    <dbReference type="NCBI Taxonomy" id="1036808"/>
    <lineage>
        <taxon>Eukaryota</taxon>
        <taxon>Fungi</taxon>
        <taxon>Dikarya</taxon>
        <taxon>Basidiomycota</taxon>
        <taxon>Agaricomycotina</taxon>
        <taxon>Agaricomycetes</taxon>
        <taxon>Agaricomycetidae</taxon>
        <taxon>Boletales</taxon>
        <taxon>Sclerodermatineae</taxon>
        <taxon>Sclerodermataceae</taxon>
        <taxon>Scleroderma</taxon>
    </lineage>
</organism>
<name>A0A0C3EGX9_9AGAM</name>
<dbReference type="InParanoid" id="A0A0C3EGX9"/>